<dbReference type="KEGG" id="bgok:Pr1d_49660"/>
<name>A0A5B9QJ64_9BACT</name>
<organism evidence="2 3">
    <name type="scientific">Bythopirellula goksoeyrii</name>
    <dbReference type="NCBI Taxonomy" id="1400387"/>
    <lineage>
        <taxon>Bacteria</taxon>
        <taxon>Pseudomonadati</taxon>
        <taxon>Planctomycetota</taxon>
        <taxon>Planctomycetia</taxon>
        <taxon>Pirellulales</taxon>
        <taxon>Lacipirellulaceae</taxon>
        <taxon>Bythopirellula</taxon>
    </lineage>
</organism>
<feature type="compositionally biased region" description="Basic and acidic residues" evidence="1">
    <location>
        <begin position="439"/>
        <end position="456"/>
    </location>
</feature>
<dbReference type="AlphaFoldDB" id="A0A5B9QJ64"/>
<keyword evidence="3" id="KW-1185">Reference proteome</keyword>
<accession>A0A5B9QJ64</accession>
<evidence type="ECO:0000256" key="1">
    <source>
        <dbReference type="SAM" id="MobiDB-lite"/>
    </source>
</evidence>
<reference evidence="2 3" key="1">
    <citation type="submission" date="2019-08" db="EMBL/GenBank/DDBJ databases">
        <title>Deep-cultivation of Planctomycetes and their phenomic and genomic characterization uncovers novel biology.</title>
        <authorList>
            <person name="Wiegand S."/>
            <person name="Jogler M."/>
            <person name="Boedeker C."/>
            <person name="Pinto D."/>
            <person name="Vollmers J."/>
            <person name="Rivas-Marin E."/>
            <person name="Kohn T."/>
            <person name="Peeters S.H."/>
            <person name="Heuer A."/>
            <person name="Rast P."/>
            <person name="Oberbeckmann S."/>
            <person name="Bunk B."/>
            <person name="Jeske O."/>
            <person name="Meyerdierks A."/>
            <person name="Storesund J.E."/>
            <person name="Kallscheuer N."/>
            <person name="Luecker S."/>
            <person name="Lage O.M."/>
            <person name="Pohl T."/>
            <person name="Merkel B.J."/>
            <person name="Hornburger P."/>
            <person name="Mueller R.-W."/>
            <person name="Bruemmer F."/>
            <person name="Labrenz M."/>
            <person name="Spormann A.M."/>
            <person name="Op den Camp H."/>
            <person name="Overmann J."/>
            <person name="Amann R."/>
            <person name="Jetten M.S.M."/>
            <person name="Mascher T."/>
            <person name="Medema M.H."/>
            <person name="Devos D.P."/>
            <person name="Kaster A.-K."/>
            <person name="Ovreas L."/>
            <person name="Rohde M."/>
            <person name="Galperin M.Y."/>
            <person name="Jogler C."/>
        </authorList>
    </citation>
    <scope>NUCLEOTIDE SEQUENCE [LARGE SCALE GENOMIC DNA]</scope>
    <source>
        <strain evidence="2 3">Pr1d</strain>
    </source>
</reference>
<proteinExistence type="predicted"/>
<evidence type="ECO:0000313" key="2">
    <source>
        <dbReference type="EMBL" id="QEG37620.1"/>
    </source>
</evidence>
<dbReference type="InterPro" id="IPR041916">
    <property type="entry name" value="Anti_sigma_zinc_sf"/>
</dbReference>
<protein>
    <recommendedName>
        <fullName evidence="4">Zinc-finger domain-containing protein</fullName>
    </recommendedName>
</protein>
<dbReference type="Gene3D" id="1.10.10.1320">
    <property type="entry name" value="Anti-sigma factor, zinc-finger domain"/>
    <property type="match status" value="1"/>
</dbReference>
<feature type="region of interest" description="Disordered" evidence="1">
    <location>
        <begin position="431"/>
        <end position="509"/>
    </location>
</feature>
<evidence type="ECO:0000313" key="3">
    <source>
        <dbReference type="Proteomes" id="UP000323917"/>
    </source>
</evidence>
<dbReference type="RefSeq" id="WP_168205455.1">
    <property type="nucleotide sequence ID" value="NZ_CP042913.1"/>
</dbReference>
<feature type="compositionally biased region" description="Basic and acidic residues" evidence="1">
    <location>
        <begin position="479"/>
        <end position="503"/>
    </location>
</feature>
<dbReference type="Proteomes" id="UP000323917">
    <property type="component" value="Chromosome"/>
</dbReference>
<gene>
    <name evidence="2" type="ORF">Pr1d_49660</name>
</gene>
<dbReference type="EMBL" id="CP042913">
    <property type="protein sequence ID" value="QEG37620.1"/>
    <property type="molecule type" value="Genomic_DNA"/>
</dbReference>
<evidence type="ECO:0008006" key="4">
    <source>
        <dbReference type="Google" id="ProtNLM"/>
    </source>
</evidence>
<sequence length="509" mass="58664">MNNPPTNHDPSRLEQIVAYLDGELSPEDEAIVQRQLADDDAFRQEVQSIDRAWGALDALPGVTVDDKFSQTTMEMVVDAAQHEVSARTIAQPIHQRNQWLAKALMAAAAAALGWLGVQLVRENPNRTLLTDLPAIEYIDIYSQFQDVAFLRKLRSELGGTPWATDLSEADLADRVQEFNEIASDTDRPQWLSSEEDEERTALRGRYNHFLAVSAKEQSRLRDLHKDVVMAEDRDQLVETLLAYQSWLNTLSASQQFELREMPLDKRVSEIVNIQLREGENNWIELSAEETRQLRLAFFEIRSRLINNMTSEERDQFNSAGVEERRYMVFRQIGPSRDEWRSKTVELLSPESKIQFEKLSLNQQQTQLRRWMRDLTERDKRERGPGKRRRFDGISQEELERYFAEELDAATRERLLAQPRERMEQQLKSLYLRGELPSDDDFRAARDRQGPPGRDRLGPGPPPRGDRDRRGPPRGGRGGPPEDRPGFGHPPRQGEDLRPRDPPPRPEGGF</sequence>